<dbReference type="OrthoDB" id="9133300at2"/>
<dbReference type="AlphaFoldDB" id="Q0BRJ2"/>
<dbReference type="EMBL" id="CP000394">
    <property type="protein sequence ID" value="ABI62560.1"/>
    <property type="molecule type" value="Genomic_DNA"/>
</dbReference>
<dbReference type="STRING" id="391165.GbCGDNIH1_1662"/>
<proteinExistence type="predicted"/>
<reference evidence="1 2" key="1">
    <citation type="journal article" date="2007" name="J. Bacteriol.">
        <title>Genome sequence analysis of the emerging human pathogenic acetic acid bacterium Granulibacter bethesdensis.</title>
        <authorList>
            <person name="Greenberg D.E."/>
            <person name="Porcella S.F."/>
            <person name="Zelazny A.M."/>
            <person name="Virtaneva K."/>
            <person name="Sturdevant D.E."/>
            <person name="Kupko J.J.III."/>
            <person name="Barbian K.D."/>
            <person name="Babar A."/>
            <person name="Dorward D.W."/>
            <person name="Holland S.M."/>
        </authorList>
    </citation>
    <scope>NUCLEOTIDE SEQUENCE [LARGE SCALE GENOMIC DNA]</scope>
    <source>
        <strain evidence="2">ATCC BAA-1260 / CGDNIH1</strain>
    </source>
</reference>
<evidence type="ECO:0000313" key="1">
    <source>
        <dbReference type="EMBL" id="ABI62560.1"/>
    </source>
</evidence>
<evidence type="ECO:0000313" key="2">
    <source>
        <dbReference type="Proteomes" id="UP000001963"/>
    </source>
</evidence>
<name>Q0BRJ2_GRABC</name>
<gene>
    <name evidence="1" type="ordered locus">GbCGDNIH1_1662</name>
</gene>
<accession>Q0BRJ2</accession>
<dbReference type="Proteomes" id="UP000001963">
    <property type="component" value="Chromosome"/>
</dbReference>
<organism evidence="1 2">
    <name type="scientific">Granulibacter bethesdensis (strain ATCC BAA-1260 / CGDNIH1)</name>
    <dbReference type="NCBI Taxonomy" id="391165"/>
    <lineage>
        <taxon>Bacteria</taxon>
        <taxon>Pseudomonadati</taxon>
        <taxon>Pseudomonadota</taxon>
        <taxon>Alphaproteobacteria</taxon>
        <taxon>Acetobacterales</taxon>
        <taxon>Acetobacteraceae</taxon>
        <taxon>Granulibacter</taxon>
    </lineage>
</organism>
<keyword evidence="2" id="KW-1185">Reference proteome</keyword>
<dbReference type="KEGG" id="gbe:GbCGDNIH1_1662"/>
<protein>
    <submittedName>
        <fullName evidence="1">Hemolysin</fullName>
    </submittedName>
</protein>
<dbReference type="RefSeq" id="WP_011632364.1">
    <property type="nucleotide sequence ID" value="NC_008343.2"/>
</dbReference>
<dbReference type="HOGENOM" id="CLU_1882819_0_0_5"/>
<sequence>MPKKRIHRRFPSSIKIEKSIDFVGLYYDNEGFRVHISDFSKEKSEIFVINFGAMVLAHRCMDEGKYLSLEAIADVYDYPDSPIVIVENSDFLEWFHNESLNLYIKDTIFHVMILTQDDWIDVLCLNLPKINIIYS</sequence>